<protein>
    <submittedName>
        <fullName evidence="1">Uncharacterized protein</fullName>
    </submittedName>
</protein>
<gene>
    <name evidence="1" type="ORF">Lalb_Chr22g0359591</name>
</gene>
<evidence type="ECO:0000313" key="1">
    <source>
        <dbReference type="EMBL" id="KAE9588822.1"/>
    </source>
</evidence>
<dbReference type="AlphaFoldDB" id="A0A6A4NH65"/>
<organism evidence="1 2">
    <name type="scientific">Lupinus albus</name>
    <name type="common">White lupine</name>
    <name type="synonym">Lupinus termis</name>
    <dbReference type="NCBI Taxonomy" id="3870"/>
    <lineage>
        <taxon>Eukaryota</taxon>
        <taxon>Viridiplantae</taxon>
        <taxon>Streptophyta</taxon>
        <taxon>Embryophyta</taxon>
        <taxon>Tracheophyta</taxon>
        <taxon>Spermatophyta</taxon>
        <taxon>Magnoliopsida</taxon>
        <taxon>eudicotyledons</taxon>
        <taxon>Gunneridae</taxon>
        <taxon>Pentapetalae</taxon>
        <taxon>rosids</taxon>
        <taxon>fabids</taxon>
        <taxon>Fabales</taxon>
        <taxon>Fabaceae</taxon>
        <taxon>Papilionoideae</taxon>
        <taxon>50 kb inversion clade</taxon>
        <taxon>genistoids sensu lato</taxon>
        <taxon>core genistoids</taxon>
        <taxon>Genisteae</taxon>
        <taxon>Lupinus</taxon>
    </lineage>
</organism>
<dbReference type="EMBL" id="WOCE01000022">
    <property type="protein sequence ID" value="KAE9588822.1"/>
    <property type="molecule type" value="Genomic_DNA"/>
</dbReference>
<evidence type="ECO:0000313" key="2">
    <source>
        <dbReference type="Proteomes" id="UP000447434"/>
    </source>
</evidence>
<comment type="caution">
    <text evidence="1">The sequence shown here is derived from an EMBL/GenBank/DDBJ whole genome shotgun (WGS) entry which is preliminary data.</text>
</comment>
<reference evidence="2" key="1">
    <citation type="journal article" date="2020" name="Nat. Commun.">
        <title>Genome sequence of the cluster root forming white lupin.</title>
        <authorList>
            <person name="Hufnagel B."/>
            <person name="Marques A."/>
            <person name="Soriano A."/>
            <person name="Marques L."/>
            <person name="Divol F."/>
            <person name="Doumas P."/>
            <person name="Sallet E."/>
            <person name="Mancinotti D."/>
            <person name="Carrere S."/>
            <person name="Marande W."/>
            <person name="Arribat S."/>
            <person name="Keller J."/>
            <person name="Huneau C."/>
            <person name="Blein T."/>
            <person name="Aime D."/>
            <person name="Laguerre M."/>
            <person name="Taylor J."/>
            <person name="Schubert V."/>
            <person name="Nelson M."/>
            <person name="Geu-Flores F."/>
            <person name="Crespi M."/>
            <person name="Gallardo-Guerrero K."/>
            <person name="Delaux P.-M."/>
            <person name="Salse J."/>
            <person name="Berges H."/>
            <person name="Guyot R."/>
            <person name="Gouzy J."/>
            <person name="Peret B."/>
        </authorList>
    </citation>
    <scope>NUCLEOTIDE SEQUENCE [LARGE SCALE GENOMIC DNA]</scope>
    <source>
        <strain evidence="2">cv. Amiga</strain>
    </source>
</reference>
<proteinExistence type="predicted"/>
<sequence>MIVIINRHSLAFLTPINCHHNELKGIEGKVEKGDKLRKNFEGRKRKKIREEECGESQSLFTLF</sequence>
<accession>A0A6A4NH65</accession>
<dbReference type="Proteomes" id="UP000447434">
    <property type="component" value="Chromosome 22"/>
</dbReference>
<keyword evidence="2" id="KW-1185">Reference proteome</keyword>
<name>A0A6A4NH65_LUPAL</name>